<dbReference type="InterPro" id="IPR000160">
    <property type="entry name" value="GGDEF_dom"/>
</dbReference>
<protein>
    <submittedName>
        <fullName evidence="3">Diguanylate cyclase</fullName>
    </submittedName>
</protein>
<dbReference type="KEGG" id="bbae:FRD01_10800"/>
<sequence>MDDSEFPHDQSESSEATQIVDSAALKRVREQITQRSQAYLMVIAGPHSGAMLKVDRNETILGRSDKSDLTLQDVGISRSHVRVSRVGDQVFVEDLQSANGTYVNGQRLSIRHELQEGDKIAIGASTIIKFSLQDGIDEDYQLRITEAALKDALTGAFNKKYFSDNIYSEFSYAKRHSTHLCLVMFDIDHFKNTNDTFGHLAGDYILANLGRLAHGMLRAEDVFARYGGEEFAVILRGITMYQGYQLAERIRAGIARFRFEYDGQHVPVTISMGVASFPEIDVQTPDELIAAADGALYAAKRSGRNRVEMAT</sequence>
<accession>A0A5B8XUI1</accession>
<dbReference type="PANTHER" id="PTHR45138">
    <property type="entry name" value="REGULATORY COMPONENTS OF SENSORY TRANSDUCTION SYSTEM"/>
    <property type="match status" value="1"/>
</dbReference>
<dbReference type="Pfam" id="PF00990">
    <property type="entry name" value="GGDEF"/>
    <property type="match status" value="1"/>
</dbReference>
<dbReference type="EMBL" id="CP042467">
    <property type="protein sequence ID" value="QED27713.1"/>
    <property type="molecule type" value="Genomic_DNA"/>
</dbReference>
<feature type="domain" description="FHA" evidence="1">
    <location>
        <begin position="59"/>
        <end position="108"/>
    </location>
</feature>
<dbReference type="RefSeq" id="WP_146959495.1">
    <property type="nucleotide sequence ID" value="NZ_CP042467.1"/>
</dbReference>
<dbReference type="SMART" id="SM00240">
    <property type="entry name" value="FHA"/>
    <property type="match status" value="1"/>
</dbReference>
<dbReference type="PROSITE" id="PS50887">
    <property type="entry name" value="GGDEF"/>
    <property type="match status" value="1"/>
</dbReference>
<dbReference type="FunFam" id="3.30.70.270:FF:000001">
    <property type="entry name" value="Diguanylate cyclase domain protein"/>
    <property type="match status" value="1"/>
</dbReference>
<evidence type="ECO:0000313" key="3">
    <source>
        <dbReference type="EMBL" id="QED27713.1"/>
    </source>
</evidence>
<gene>
    <name evidence="3" type="ORF">FRD01_10800</name>
</gene>
<evidence type="ECO:0000259" key="1">
    <source>
        <dbReference type="PROSITE" id="PS50006"/>
    </source>
</evidence>
<dbReference type="GO" id="GO:0043709">
    <property type="term" value="P:cell adhesion involved in single-species biofilm formation"/>
    <property type="evidence" value="ECO:0007669"/>
    <property type="project" value="TreeGrafter"/>
</dbReference>
<name>A0A5B8XUI1_9DELT</name>
<dbReference type="CDD" id="cd01949">
    <property type="entry name" value="GGDEF"/>
    <property type="match status" value="1"/>
</dbReference>
<dbReference type="Pfam" id="PF00498">
    <property type="entry name" value="FHA"/>
    <property type="match status" value="1"/>
</dbReference>
<dbReference type="SUPFAM" id="SSF55073">
    <property type="entry name" value="Nucleotide cyclase"/>
    <property type="match status" value="1"/>
</dbReference>
<evidence type="ECO:0000313" key="4">
    <source>
        <dbReference type="Proteomes" id="UP000321595"/>
    </source>
</evidence>
<evidence type="ECO:0000259" key="2">
    <source>
        <dbReference type="PROSITE" id="PS50887"/>
    </source>
</evidence>
<dbReference type="Gene3D" id="2.60.200.20">
    <property type="match status" value="1"/>
</dbReference>
<dbReference type="GO" id="GO:0005886">
    <property type="term" value="C:plasma membrane"/>
    <property type="evidence" value="ECO:0007669"/>
    <property type="project" value="TreeGrafter"/>
</dbReference>
<dbReference type="Gene3D" id="3.30.70.270">
    <property type="match status" value="1"/>
</dbReference>
<keyword evidence="4" id="KW-1185">Reference proteome</keyword>
<dbReference type="AlphaFoldDB" id="A0A5B8XUI1"/>
<dbReference type="GO" id="GO:1902201">
    <property type="term" value="P:negative regulation of bacterial-type flagellum-dependent cell motility"/>
    <property type="evidence" value="ECO:0007669"/>
    <property type="project" value="TreeGrafter"/>
</dbReference>
<feature type="domain" description="GGDEF" evidence="2">
    <location>
        <begin position="178"/>
        <end position="311"/>
    </location>
</feature>
<dbReference type="GO" id="GO:0052621">
    <property type="term" value="F:diguanylate cyclase activity"/>
    <property type="evidence" value="ECO:0007669"/>
    <property type="project" value="TreeGrafter"/>
</dbReference>
<dbReference type="OrthoDB" id="9783076at2"/>
<dbReference type="Proteomes" id="UP000321595">
    <property type="component" value="Chromosome"/>
</dbReference>
<proteinExistence type="predicted"/>
<dbReference type="SMART" id="SM00267">
    <property type="entry name" value="GGDEF"/>
    <property type="match status" value="1"/>
</dbReference>
<dbReference type="InterPro" id="IPR000253">
    <property type="entry name" value="FHA_dom"/>
</dbReference>
<dbReference type="NCBIfam" id="TIGR00254">
    <property type="entry name" value="GGDEF"/>
    <property type="match status" value="1"/>
</dbReference>
<dbReference type="PANTHER" id="PTHR45138:SF9">
    <property type="entry name" value="DIGUANYLATE CYCLASE DGCM-RELATED"/>
    <property type="match status" value="1"/>
</dbReference>
<dbReference type="CDD" id="cd00060">
    <property type="entry name" value="FHA"/>
    <property type="match status" value="1"/>
</dbReference>
<dbReference type="SUPFAM" id="SSF49879">
    <property type="entry name" value="SMAD/FHA domain"/>
    <property type="match status" value="1"/>
</dbReference>
<dbReference type="InterPro" id="IPR050469">
    <property type="entry name" value="Diguanylate_Cyclase"/>
</dbReference>
<reference evidence="3 4" key="1">
    <citation type="submission" date="2019-08" db="EMBL/GenBank/DDBJ databases">
        <authorList>
            <person name="Liang Q."/>
        </authorList>
    </citation>
    <scope>NUCLEOTIDE SEQUENCE [LARGE SCALE GENOMIC DNA]</scope>
    <source>
        <strain evidence="3 4">V1718</strain>
    </source>
</reference>
<dbReference type="InterPro" id="IPR008984">
    <property type="entry name" value="SMAD_FHA_dom_sf"/>
</dbReference>
<dbReference type="PROSITE" id="PS50006">
    <property type="entry name" value="FHA_DOMAIN"/>
    <property type="match status" value="1"/>
</dbReference>
<organism evidence="3 4">
    <name type="scientific">Microvenator marinus</name>
    <dbReference type="NCBI Taxonomy" id="2600177"/>
    <lineage>
        <taxon>Bacteria</taxon>
        <taxon>Deltaproteobacteria</taxon>
        <taxon>Bradymonadales</taxon>
        <taxon>Microvenatoraceae</taxon>
        <taxon>Microvenator</taxon>
    </lineage>
</organism>
<dbReference type="InterPro" id="IPR043128">
    <property type="entry name" value="Rev_trsase/Diguanyl_cyclase"/>
</dbReference>
<dbReference type="InterPro" id="IPR029787">
    <property type="entry name" value="Nucleotide_cyclase"/>
</dbReference>